<gene>
    <name evidence="2" type="ORF">ATO7_16499</name>
</gene>
<dbReference type="Proteomes" id="UP000192342">
    <property type="component" value="Unassembled WGS sequence"/>
</dbReference>
<name>A0A1Y1SAH9_9GAMM</name>
<organism evidence="2 3">
    <name type="scientific">Oceanococcus atlanticus</name>
    <dbReference type="NCBI Taxonomy" id="1317117"/>
    <lineage>
        <taxon>Bacteria</taxon>
        <taxon>Pseudomonadati</taxon>
        <taxon>Pseudomonadota</taxon>
        <taxon>Gammaproteobacteria</taxon>
        <taxon>Chromatiales</taxon>
        <taxon>Oceanococcaceae</taxon>
        <taxon>Oceanococcus</taxon>
    </lineage>
</organism>
<feature type="transmembrane region" description="Helical" evidence="1">
    <location>
        <begin position="32"/>
        <end position="57"/>
    </location>
</feature>
<feature type="transmembrane region" description="Helical" evidence="1">
    <location>
        <begin position="7"/>
        <end position="26"/>
    </location>
</feature>
<dbReference type="EMBL" id="AQQV01000012">
    <property type="protein sequence ID" value="ORE84863.1"/>
    <property type="molecule type" value="Genomic_DNA"/>
</dbReference>
<dbReference type="AlphaFoldDB" id="A0A1Y1SAH9"/>
<keyword evidence="1" id="KW-1133">Transmembrane helix</keyword>
<keyword evidence="1" id="KW-0472">Membrane</keyword>
<keyword evidence="1" id="KW-0812">Transmembrane</keyword>
<proteinExistence type="predicted"/>
<protein>
    <submittedName>
        <fullName evidence="2">Uncharacterized protein</fullName>
    </submittedName>
</protein>
<sequence>MIVIDRAIGLIGIALALLTWAVGYYFPTAPVWVASIGYGLGVLLLGVSLGLISAGGLRRKRQVKDKASLKLHVYGDHRTPDRLSYDNIFRWYYLQTGIDGIGPNGQGRKRIASFSTLFVTFEDDVKIHTLKVSSPDMQLPVYEVKEFNQRYTIIVFADAVPKGTLEIVASRS</sequence>
<dbReference type="OrthoDB" id="9825333at2"/>
<evidence type="ECO:0000313" key="3">
    <source>
        <dbReference type="Proteomes" id="UP000192342"/>
    </source>
</evidence>
<accession>A0A1Y1SAH9</accession>
<evidence type="ECO:0000256" key="1">
    <source>
        <dbReference type="SAM" id="Phobius"/>
    </source>
</evidence>
<keyword evidence="3" id="KW-1185">Reference proteome</keyword>
<reference evidence="2 3" key="1">
    <citation type="submission" date="2013-04" db="EMBL/GenBank/DDBJ databases">
        <title>Oceanococcus atlanticus 22II-S10r2 Genome Sequencing.</title>
        <authorList>
            <person name="Lai Q."/>
            <person name="Li G."/>
            <person name="Shao Z."/>
        </authorList>
    </citation>
    <scope>NUCLEOTIDE SEQUENCE [LARGE SCALE GENOMIC DNA]</scope>
    <source>
        <strain evidence="2 3">22II-S10r2</strain>
    </source>
</reference>
<dbReference type="RefSeq" id="WP_083563550.1">
    <property type="nucleotide sequence ID" value="NZ_AQQV01000012.1"/>
</dbReference>
<comment type="caution">
    <text evidence="2">The sequence shown here is derived from an EMBL/GenBank/DDBJ whole genome shotgun (WGS) entry which is preliminary data.</text>
</comment>
<evidence type="ECO:0000313" key="2">
    <source>
        <dbReference type="EMBL" id="ORE84863.1"/>
    </source>
</evidence>